<comment type="similarity">
    <text evidence="3">Belongs to the GRAS family.</text>
</comment>
<dbReference type="HOGENOM" id="CLU_011924_0_0_1"/>
<accession>A0A0D9WFX2</accession>
<feature type="region of interest" description="SAW" evidence="3">
    <location>
        <begin position="413"/>
        <end position="491"/>
    </location>
</feature>
<feature type="region of interest" description="Leucine repeat II (LRII)" evidence="3">
    <location>
        <begin position="262"/>
        <end position="294"/>
    </location>
</feature>
<dbReference type="AlphaFoldDB" id="A0A0D9WFX2"/>
<organism evidence="5 6">
    <name type="scientific">Leersia perrieri</name>
    <dbReference type="NCBI Taxonomy" id="77586"/>
    <lineage>
        <taxon>Eukaryota</taxon>
        <taxon>Viridiplantae</taxon>
        <taxon>Streptophyta</taxon>
        <taxon>Embryophyta</taxon>
        <taxon>Tracheophyta</taxon>
        <taxon>Spermatophyta</taxon>
        <taxon>Magnoliopsida</taxon>
        <taxon>Liliopsida</taxon>
        <taxon>Poales</taxon>
        <taxon>Poaceae</taxon>
        <taxon>BOP clade</taxon>
        <taxon>Oryzoideae</taxon>
        <taxon>Oryzeae</taxon>
        <taxon>Oryzinae</taxon>
        <taxon>Leersia</taxon>
    </lineage>
</organism>
<dbReference type="Pfam" id="PF03514">
    <property type="entry name" value="GRAS"/>
    <property type="match status" value="1"/>
</dbReference>
<keyword evidence="1" id="KW-0805">Transcription regulation</keyword>
<keyword evidence="2" id="KW-0804">Transcription</keyword>
<sequence length="493" mass="53085">MEKASSSSAPANATKLTLGQSTDMPVPSFQLFGATIETAAASSAAASDISAAATAASQNATIADATQGQDSLSLSLQPAALSAPTMGPPASRSNIAVERAAALRGHLRRCVEALATARSADADAELASVMRLASADGDAAQRMAVAFAEALARVAIRPWRGVSAALFATHDADNDGSPAVASEARHNFLAVCPLLRLAAVAVNELILDATRHDKLIHIVDIGGVNHSQWMELIAFLGSRWQGRPTSLRLTVVIKEPKEFYSQAATMLTDEATRHRLPSFELDVVESSLEALKMDDLGVRTDHAVVIVSTLQLHRLVGTRSIASSSSSSVPVSASSLADDLLRGFHRVSPRIIIITENEARHFGPGFRERFVLALDYYEQLFCSMEEASLFCQPAERKAVERHFLKEEIKDIIACEDGPQWARHEPLDRWIARMGAVGFVFWPMSIVLAAGRVRSVAAKLPSGGHGYRVTEGDGWLILNRMNKPMFSVSVWTKK</sequence>
<reference evidence="5 6" key="1">
    <citation type="submission" date="2012-08" db="EMBL/GenBank/DDBJ databases">
        <title>Oryza genome evolution.</title>
        <authorList>
            <person name="Wing R.A."/>
        </authorList>
    </citation>
    <scope>NUCLEOTIDE SEQUENCE</scope>
</reference>
<dbReference type="eggNOG" id="ENOG502QPNC">
    <property type="taxonomic scope" value="Eukaryota"/>
</dbReference>
<dbReference type="Gramene" id="LPERR05G11460.1">
    <property type="protein sequence ID" value="LPERR05G11460.1"/>
    <property type="gene ID" value="LPERR05G11460"/>
</dbReference>
<evidence type="ECO:0000313" key="6">
    <source>
        <dbReference type="Proteomes" id="UP000032180"/>
    </source>
</evidence>
<reference evidence="5" key="3">
    <citation type="submission" date="2015-04" db="UniProtKB">
        <authorList>
            <consortium name="EnsemblPlants"/>
        </authorList>
    </citation>
    <scope>IDENTIFICATION</scope>
</reference>
<feature type="region of interest" description="Disordered" evidence="4">
    <location>
        <begin position="1"/>
        <end position="20"/>
    </location>
</feature>
<name>A0A0D9WFX2_9ORYZ</name>
<reference evidence="6" key="2">
    <citation type="submission" date="2013-12" db="EMBL/GenBank/DDBJ databases">
        <authorList>
            <person name="Yu Y."/>
            <person name="Lee S."/>
            <person name="de Baynast K."/>
            <person name="Wissotski M."/>
            <person name="Liu L."/>
            <person name="Talag J."/>
            <person name="Goicoechea J."/>
            <person name="Angelova A."/>
            <person name="Jetty R."/>
            <person name="Kudrna D."/>
            <person name="Golser W."/>
            <person name="Rivera L."/>
            <person name="Zhang J."/>
            <person name="Wing R."/>
        </authorList>
    </citation>
    <scope>NUCLEOTIDE SEQUENCE</scope>
</reference>
<dbReference type="Proteomes" id="UP000032180">
    <property type="component" value="Chromosome 5"/>
</dbReference>
<evidence type="ECO:0000256" key="4">
    <source>
        <dbReference type="SAM" id="MobiDB-lite"/>
    </source>
</evidence>
<evidence type="ECO:0000256" key="1">
    <source>
        <dbReference type="ARBA" id="ARBA00023015"/>
    </source>
</evidence>
<protein>
    <submittedName>
        <fullName evidence="5">Uncharacterized protein</fullName>
    </submittedName>
</protein>
<dbReference type="STRING" id="77586.A0A0D9WFX2"/>
<evidence type="ECO:0000256" key="2">
    <source>
        <dbReference type="ARBA" id="ARBA00023163"/>
    </source>
</evidence>
<comment type="caution">
    <text evidence="3">Lacks conserved residue(s) required for the propagation of feature annotation.</text>
</comment>
<dbReference type="EnsemblPlants" id="LPERR05G11460.1">
    <property type="protein sequence ID" value="LPERR05G11460.1"/>
    <property type="gene ID" value="LPERR05G11460"/>
</dbReference>
<evidence type="ECO:0000256" key="3">
    <source>
        <dbReference type="PROSITE-ProRule" id="PRU01191"/>
    </source>
</evidence>
<dbReference type="PANTHER" id="PTHR31636">
    <property type="entry name" value="OSJNBA0084A10.13 PROTEIN-RELATED"/>
    <property type="match status" value="1"/>
</dbReference>
<evidence type="ECO:0000313" key="5">
    <source>
        <dbReference type="EnsemblPlants" id="LPERR05G11460.1"/>
    </source>
</evidence>
<keyword evidence="6" id="KW-1185">Reference proteome</keyword>
<dbReference type="InterPro" id="IPR005202">
    <property type="entry name" value="TF_GRAS"/>
</dbReference>
<feature type="short sequence motif" description="VHIID" evidence="3">
    <location>
        <begin position="216"/>
        <end position="220"/>
    </location>
</feature>
<proteinExistence type="inferred from homology"/>
<dbReference type="PROSITE" id="PS50985">
    <property type="entry name" value="GRAS"/>
    <property type="match status" value="1"/>
</dbReference>